<gene>
    <name evidence="7" type="ORF">H0H81_010729</name>
</gene>
<keyword evidence="1 4" id="KW-0547">Nucleotide-binding</keyword>
<feature type="region of interest" description="Disordered" evidence="6">
    <location>
        <begin position="321"/>
        <end position="351"/>
    </location>
</feature>
<feature type="compositionally biased region" description="Low complexity" evidence="6">
    <location>
        <begin position="193"/>
        <end position="220"/>
    </location>
</feature>
<dbReference type="AlphaFoldDB" id="A0A9P7FSR9"/>
<dbReference type="InterPro" id="IPR001019">
    <property type="entry name" value="Gprotein_alpha_su"/>
</dbReference>
<dbReference type="GO" id="GO:0005737">
    <property type="term" value="C:cytoplasm"/>
    <property type="evidence" value="ECO:0007669"/>
    <property type="project" value="TreeGrafter"/>
</dbReference>
<evidence type="ECO:0000256" key="1">
    <source>
        <dbReference type="ARBA" id="ARBA00022741"/>
    </source>
</evidence>
<keyword evidence="5" id="KW-0479">Metal-binding</keyword>
<keyword evidence="5" id="KW-0460">Magnesium</keyword>
<evidence type="ECO:0000256" key="6">
    <source>
        <dbReference type="SAM" id="MobiDB-lite"/>
    </source>
</evidence>
<organism evidence="7 8">
    <name type="scientific">Sphagnurus paluster</name>
    <dbReference type="NCBI Taxonomy" id="117069"/>
    <lineage>
        <taxon>Eukaryota</taxon>
        <taxon>Fungi</taxon>
        <taxon>Dikarya</taxon>
        <taxon>Basidiomycota</taxon>
        <taxon>Agaricomycotina</taxon>
        <taxon>Agaricomycetes</taxon>
        <taxon>Agaricomycetidae</taxon>
        <taxon>Agaricales</taxon>
        <taxon>Tricholomatineae</taxon>
        <taxon>Lyophyllaceae</taxon>
        <taxon>Sphagnurus</taxon>
    </lineage>
</organism>
<sequence>MDSSQTAPCACLPLFDSSPNPSKRCKPNSKCKPYSPPLTGSMPSDPGYVAAEDPLALALAPPPDETPEARAVRELAEAEAKRVSDGIDEQLKREREAERKKKRPVKLLLLGQSESGKTATLKSASLFSTLTLNLTLACPPGNADFQLTYARREWSAERPTWRAVVQLNLVRNATAILHILAKEMGSVHPYPPSNSNSTSSSYTNGPPSPASSTSSLAPRRAPALPPLHFSAIHRALQTRLAPLHAVQAALERKLGEGATELYSTTVSEAAPFGEGKDGAGGGGKEWIGMGMGSRKRRALQEFSINSTNGWKSALEKFRTIKRRRPGVDGDGEGEGGEGEEEREEDEDPGEVLESVREDIKVLWEDPVITEMLHRRKVRMEDSPGFFLNDTERVASRAYAPTDDDVVRARLRTLGVQEYRFIFDHGRTAGTEWHLYDVGGTRSSRVAWYPYFDDSEFASPQSPPPPSGLRRTLYSALCQALSVLD</sequence>
<feature type="binding site" evidence="4">
    <location>
        <begin position="381"/>
        <end position="382"/>
    </location>
    <ligand>
        <name>GTP</name>
        <dbReference type="ChEBI" id="CHEBI:37565"/>
    </ligand>
</feature>
<feature type="region of interest" description="Disordered" evidence="6">
    <location>
        <begin position="1"/>
        <end position="53"/>
    </location>
</feature>
<dbReference type="SMART" id="SM00275">
    <property type="entry name" value="G_alpha"/>
    <property type="match status" value="1"/>
</dbReference>
<dbReference type="PRINTS" id="PR00318">
    <property type="entry name" value="GPROTEINA"/>
</dbReference>
<keyword evidence="3" id="KW-0807">Transducer</keyword>
<accession>A0A9P7FSR9</accession>
<evidence type="ECO:0000256" key="3">
    <source>
        <dbReference type="ARBA" id="ARBA00023224"/>
    </source>
</evidence>
<dbReference type="InterPro" id="IPR011025">
    <property type="entry name" value="GproteinA_insert"/>
</dbReference>
<dbReference type="GO" id="GO:0003924">
    <property type="term" value="F:GTPase activity"/>
    <property type="evidence" value="ECO:0007669"/>
    <property type="project" value="InterPro"/>
</dbReference>
<feature type="binding site" evidence="5">
    <location>
        <position position="412"/>
    </location>
    <ligand>
        <name>Mg(2+)</name>
        <dbReference type="ChEBI" id="CHEBI:18420"/>
    </ligand>
</feature>
<dbReference type="Gene3D" id="3.40.50.300">
    <property type="entry name" value="P-loop containing nucleotide triphosphate hydrolases"/>
    <property type="match status" value="2"/>
</dbReference>
<evidence type="ECO:0000313" key="7">
    <source>
        <dbReference type="EMBL" id="KAG5635583.1"/>
    </source>
</evidence>
<feature type="region of interest" description="Disordered" evidence="6">
    <location>
        <begin position="190"/>
        <end position="220"/>
    </location>
</feature>
<dbReference type="Proteomes" id="UP000717328">
    <property type="component" value="Unassembled WGS sequence"/>
</dbReference>
<dbReference type="InterPro" id="IPR027417">
    <property type="entry name" value="P-loop_NTPase"/>
</dbReference>
<evidence type="ECO:0000256" key="2">
    <source>
        <dbReference type="ARBA" id="ARBA00023134"/>
    </source>
</evidence>
<protein>
    <submittedName>
        <fullName evidence="7">Uncharacterized protein</fullName>
    </submittedName>
</protein>
<dbReference type="PANTHER" id="PTHR10218:SF360">
    <property type="entry name" value="GUANINE NUCLEOTIDE-BINDING PROTEIN SUBUNIT ALPHA HOMOLOG"/>
    <property type="match status" value="1"/>
</dbReference>
<reference evidence="7" key="1">
    <citation type="submission" date="2021-02" db="EMBL/GenBank/DDBJ databases">
        <authorList>
            <person name="Nieuwenhuis M."/>
            <person name="Van De Peppel L.J.J."/>
        </authorList>
    </citation>
    <scope>NUCLEOTIDE SEQUENCE</scope>
    <source>
        <strain evidence="7">D49</strain>
    </source>
</reference>
<dbReference type="SUPFAM" id="SSF52540">
    <property type="entry name" value="P-loop containing nucleoside triphosphate hydrolases"/>
    <property type="match status" value="1"/>
</dbReference>
<evidence type="ECO:0000313" key="8">
    <source>
        <dbReference type="Proteomes" id="UP000717328"/>
    </source>
</evidence>
<dbReference type="SUPFAM" id="SSF47895">
    <property type="entry name" value="Transducin (alpha subunit), insertion domain"/>
    <property type="match status" value="1"/>
</dbReference>
<dbReference type="OrthoDB" id="5817230at2759"/>
<dbReference type="PANTHER" id="PTHR10218">
    <property type="entry name" value="GTP-BINDING PROTEIN ALPHA SUBUNIT"/>
    <property type="match status" value="1"/>
</dbReference>
<dbReference type="GO" id="GO:0046872">
    <property type="term" value="F:metal ion binding"/>
    <property type="evidence" value="ECO:0007669"/>
    <property type="project" value="UniProtKB-KW"/>
</dbReference>
<name>A0A9P7FSR9_9AGAR</name>
<dbReference type="GO" id="GO:0001664">
    <property type="term" value="F:G protein-coupled receptor binding"/>
    <property type="evidence" value="ECO:0007669"/>
    <property type="project" value="TreeGrafter"/>
</dbReference>
<dbReference type="Pfam" id="PF00503">
    <property type="entry name" value="G-alpha"/>
    <property type="match status" value="1"/>
</dbReference>
<proteinExistence type="predicted"/>
<feature type="compositionally biased region" description="Acidic residues" evidence="6">
    <location>
        <begin position="329"/>
        <end position="350"/>
    </location>
</feature>
<evidence type="ECO:0000256" key="4">
    <source>
        <dbReference type="PIRSR" id="PIRSR601019-1"/>
    </source>
</evidence>
<comment type="caution">
    <text evidence="7">The sequence shown here is derived from an EMBL/GenBank/DDBJ whole genome shotgun (WGS) entry which is preliminary data.</text>
</comment>
<dbReference type="PROSITE" id="PS51882">
    <property type="entry name" value="G_ALPHA"/>
    <property type="match status" value="1"/>
</dbReference>
<dbReference type="GO" id="GO:0005525">
    <property type="term" value="F:GTP binding"/>
    <property type="evidence" value="ECO:0007669"/>
    <property type="project" value="UniProtKB-KW"/>
</dbReference>
<dbReference type="Gene3D" id="1.10.400.10">
    <property type="entry name" value="GI Alpha 1, domain 2-like"/>
    <property type="match status" value="1"/>
</dbReference>
<dbReference type="GO" id="GO:0005834">
    <property type="term" value="C:heterotrimeric G-protein complex"/>
    <property type="evidence" value="ECO:0007669"/>
    <property type="project" value="TreeGrafter"/>
</dbReference>
<keyword evidence="8" id="KW-1185">Reference proteome</keyword>
<dbReference type="GO" id="GO:0007188">
    <property type="term" value="P:adenylate cyclase-modulating G protein-coupled receptor signaling pathway"/>
    <property type="evidence" value="ECO:0007669"/>
    <property type="project" value="TreeGrafter"/>
</dbReference>
<keyword evidence="2 4" id="KW-0342">GTP-binding</keyword>
<dbReference type="EMBL" id="JABCKI010006060">
    <property type="protein sequence ID" value="KAG5635583.1"/>
    <property type="molecule type" value="Genomic_DNA"/>
</dbReference>
<evidence type="ECO:0000256" key="5">
    <source>
        <dbReference type="PIRSR" id="PIRSR601019-2"/>
    </source>
</evidence>
<dbReference type="GO" id="GO:0031683">
    <property type="term" value="F:G-protein beta/gamma-subunit complex binding"/>
    <property type="evidence" value="ECO:0007669"/>
    <property type="project" value="InterPro"/>
</dbReference>
<reference evidence="7" key="2">
    <citation type="submission" date="2021-10" db="EMBL/GenBank/DDBJ databases">
        <title>Phylogenomics reveals ancestral predisposition of the termite-cultivated fungus Termitomyces towards a domesticated lifestyle.</title>
        <authorList>
            <person name="Auxier B."/>
            <person name="Grum-Grzhimaylo A."/>
            <person name="Cardenas M.E."/>
            <person name="Lodge J.D."/>
            <person name="Laessoe T."/>
            <person name="Pedersen O."/>
            <person name="Smith M.E."/>
            <person name="Kuyper T.W."/>
            <person name="Franco-Molano E.A."/>
            <person name="Baroni T.J."/>
            <person name="Aanen D.K."/>
        </authorList>
    </citation>
    <scope>NUCLEOTIDE SEQUENCE</scope>
    <source>
        <strain evidence="7">D49</strain>
    </source>
</reference>